<proteinExistence type="predicted"/>
<name>A0A9N9QIJ2_9CUCU</name>
<feature type="signal peptide" evidence="1">
    <location>
        <begin position="1"/>
        <end position="25"/>
    </location>
</feature>
<feature type="chain" id="PRO_5040153429" evidence="1">
    <location>
        <begin position="26"/>
        <end position="122"/>
    </location>
</feature>
<organism evidence="2 3">
    <name type="scientific">Ceutorhynchus assimilis</name>
    <name type="common">cabbage seed weevil</name>
    <dbReference type="NCBI Taxonomy" id="467358"/>
    <lineage>
        <taxon>Eukaryota</taxon>
        <taxon>Metazoa</taxon>
        <taxon>Ecdysozoa</taxon>
        <taxon>Arthropoda</taxon>
        <taxon>Hexapoda</taxon>
        <taxon>Insecta</taxon>
        <taxon>Pterygota</taxon>
        <taxon>Neoptera</taxon>
        <taxon>Endopterygota</taxon>
        <taxon>Coleoptera</taxon>
        <taxon>Polyphaga</taxon>
        <taxon>Cucujiformia</taxon>
        <taxon>Curculionidae</taxon>
        <taxon>Ceutorhynchinae</taxon>
        <taxon>Ceutorhynchus</taxon>
    </lineage>
</organism>
<evidence type="ECO:0000313" key="3">
    <source>
        <dbReference type="Proteomes" id="UP001152799"/>
    </source>
</evidence>
<keyword evidence="3" id="KW-1185">Reference proteome</keyword>
<sequence length="122" mass="12911">MINLRTIMILIACGLILQNVIPVKGQGLLDILLIPVELVLDVPKVILELSGPLTGPAVKALKEILGTASKGLPLNQDQVQNLLKILDVDSILDLGDSGLDKLSSVLDVDQILDVEGLLDGDS</sequence>
<evidence type="ECO:0000313" key="2">
    <source>
        <dbReference type="EMBL" id="CAG9771951.1"/>
    </source>
</evidence>
<dbReference type="Proteomes" id="UP001152799">
    <property type="component" value="Chromosome 7"/>
</dbReference>
<protein>
    <submittedName>
        <fullName evidence="2">Uncharacterized protein</fullName>
    </submittedName>
</protein>
<keyword evidence="1" id="KW-0732">Signal</keyword>
<gene>
    <name evidence="2" type="ORF">CEUTPL_LOCUS12373</name>
</gene>
<dbReference type="AlphaFoldDB" id="A0A9N9QIJ2"/>
<accession>A0A9N9QIJ2</accession>
<dbReference type="EMBL" id="OU892283">
    <property type="protein sequence ID" value="CAG9771951.1"/>
    <property type="molecule type" value="Genomic_DNA"/>
</dbReference>
<evidence type="ECO:0000256" key="1">
    <source>
        <dbReference type="SAM" id="SignalP"/>
    </source>
</evidence>
<reference evidence="2" key="1">
    <citation type="submission" date="2022-01" db="EMBL/GenBank/DDBJ databases">
        <authorList>
            <person name="King R."/>
        </authorList>
    </citation>
    <scope>NUCLEOTIDE SEQUENCE</scope>
</reference>